<dbReference type="GO" id="GO:0005886">
    <property type="term" value="C:plasma membrane"/>
    <property type="evidence" value="ECO:0007669"/>
    <property type="project" value="UniProtKB-SubCell"/>
</dbReference>
<keyword evidence="4 8" id="KW-0812">Transmembrane</keyword>
<feature type="transmembrane region" description="Helical" evidence="8">
    <location>
        <begin position="170"/>
        <end position="188"/>
    </location>
</feature>
<feature type="transmembrane region" description="Helical" evidence="8">
    <location>
        <begin position="12"/>
        <end position="34"/>
    </location>
</feature>
<dbReference type="InterPro" id="IPR050445">
    <property type="entry name" value="Bact_polysacc_biosynth/exp"/>
</dbReference>
<evidence type="ECO:0000256" key="5">
    <source>
        <dbReference type="ARBA" id="ARBA00022989"/>
    </source>
</evidence>
<dbReference type="RefSeq" id="WP_073418588.1">
    <property type="nucleotide sequence ID" value="NZ_FQVX01000001.1"/>
</dbReference>
<dbReference type="AlphaFoldDB" id="A0A1M5E3Q7"/>
<evidence type="ECO:0000256" key="3">
    <source>
        <dbReference type="ARBA" id="ARBA00022475"/>
    </source>
</evidence>
<evidence type="ECO:0000256" key="7">
    <source>
        <dbReference type="SAM" id="MobiDB-lite"/>
    </source>
</evidence>
<evidence type="ECO:0000256" key="6">
    <source>
        <dbReference type="ARBA" id="ARBA00023136"/>
    </source>
</evidence>
<sequence length="395" mass="40659">MELRDYLAALRGHWRTWVGVTVLGVLLATVVVAVTPRTYTASARVFVAVSPSIPNSGQFVAQRVKSYPDVVVSRSVLEPVIDDLELGLTVPELAARVEATNPADTSQVEISVSDRDPEAAAAIADAVAERVTDVVEDLETPSSGNRPVTLTVTDPAAVPTAPSSPAVTNILALGLLGGLFVGLALAVLRSRTDDRLLTAADVRAAWGGDGTEVLTGHRVRRAGALTARPADVLARRLRLAAEDAPVTAVLTSPGLPGVPAARALAGEVAALLTGRGTPTVVTGPGESRPADGARVHLEVADPRAPMRLWRRAADGRQPLVLVIPAGGTTAPELAEMRAILAAAGVTAPTLAVVPRTRTPRAAAPTDARPAVPAAPEAPATGQRQPAAAGSARPRR</sequence>
<evidence type="ECO:0000256" key="1">
    <source>
        <dbReference type="ARBA" id="ARBA00004651"/>
    </source>
</evidence>
<evidence type="ECO:0000256" key="8">
    <source>
        <dbReference type="SAM" id="Phobius"/>
    </source>
</evidence>
<dbReference type="InterPro" id="IPR003856">
    <property type="entry name" value="LPS_length_determ_N"/>
</dbReference>
<dbReference type="EMBL" id="FQVX01000001">
    <property type="protein sequence ID" value="SHF73784.1"/>
    <property type="molecule type" value="Genomic_DNA"/>
</dbReference>
<gene>
    <name evidence="10" type="ORF">SAMN05444351_0639</name>
</gene>
<evidence type="ECO:0000256" key="2">
    <source>
        <dbReference type="ARBA" id="ARBA00006683"/>
    </source>
</evidence>
<evidence type="ECO:0000259" key="9">
    <source>
        <dbReference type="Pfam" id="PF02706"/>
    </source>
</evidence>
<dbReference type="PANTHER" id="PTHR32309">
    <property type="entry name" value="TYROSINE-PROTEIN KINASE"/>
    <property type="match status" value="1"/>
</dbReference>
<dbReference type="Proteomes" id="UP000184471">
    <property type="component" value="Unassembled WGS sequence"/>
</dbReference>
<dbReference type="OrthoDB" id="9812433at2"/>
<comment type="subcellular location">
    <subcellularLocation>
        <location evidence="1">Cell membrane</location>
        <topology evidence="1">Multi-pass membrane protein</topology>
    </subcellularLocation>
</comment>
<dbReference type="Pfam" id="PF02706">
    <property type="entry name" value="Wzz"/>
    <property type="match status" value="1"/>
</dbReference>
<feature type="region of interest" description="Disordered" evidence="7">
    <location>
        <begin position="356"/>
        <end position="395"/>
    </location>
</feature>
<keyword evidence="11" id="KW-1185">Reference proteome</keyword>
<evidence type="ECO:0000313" key="10">
    <source>
        <dbReference type="EMBL" id="SHF73784.1"/>
    </source>
</evidence>
<dbReference type="PANTHER" id="PTHR32309:SF13">
    <property type="entry name" value="FERRIC ENTEROBACTIN TRANSPORT PROTEIN FEPE"/>
    <property type="match status" value="1"/>
</dbReference>
<organism evidence="10 11">
    <name type="scientific">Geodermatophilus nigrescens</name>
    <dbReference type="NCBI Taxonomy" id="1070870"/>
    <lineage>
        <taxon>Bacteria</taxon>
        <taxon>Bacillati</taxon>
        <taxon>Actinomycetota</taxon>
        <taxon>Actinomycetes</taxon>
        <taxon>Geodermatophilales</taxon>
        <taxon>Geodermatophilaceae</taxon>
        <taxon>Geodermatophilus</taxon>
    </lineage>
</organism>
<comment type="similarity">
    <text evidence="2">Belongs to the CpsC/CapA family.</text>
</comment>
<name>A0A1M5E3Q7_9ACTN</name>
<keyword evidence="3" id="KW-1003">Cell membrane</keyword>
<accession>A0A1M5E3Q7</accession>
<reference evidence="10 11" key="1">
    <citation type="submission" date="2016-11" db="EMBL/GenBank/DDBJ databases">
        <authorList>
            <person name="Jaros S."/>
            <person name="Januszkiewicz K."/>
            <person name="Wedrychowicz H."/>
        </authorList>
    </citation>
    <scope>NUCLEOTIDE SEQUENCE [LARGE SCALE GENOMIC DNA]</scope>
    <source>
        <strain evidence="10 11">DSM 45408</strain>
    </source>
</reference>
<feature type="domain" description="Polysaccharide chain length determinant N-terminal" evidence="9">
    <location>
        <begin position="2"/>
        <end position="84"/>
    </location>
</feature>
<proteinExistence type="inferred from homology"/>
<protein>
    <submittedName>
        <fullName evidence="10">Capsular polysaccharide biosynthesis protein</fullName>
    </submittedName>
</protein>
<evidence type="ECO:0000256" key="4">
    <source>
        <dbReference type="ARBA" id="ARBA00022692"/>
    </source>
</evidence>
<dbReference type="STRING" id="1070870.SAMN05444351_0639"/>
<keyword evidence="5 8" id="KW-1133">Transmembrane helix</keyword>
<feature type="compositionally biased region" description="Low complexity" evidence="7">
    <location>
        <begin position="356"/>
        <end position="379"/>
    </location>
</feature>
<dbReference type="GO" id="GO:0004713">
    <property type="term" value="F:protein tyrosine kinase activity"/>
    <property type="evidence" value="ECO:0007669"/>
    <property type="project" value="TreeGrafter"/>
</dbReference>
<evidence type="ECO:0000313" key="11">
    <source>
        <dbReference type="Proteomes" id="UP000184471"/>
    </source>
</evidence>
<keyword evidence="6 8" id="KW-0472">Membrane</keyword>